<evidence type="ECO:0000256" key="1">
    <source>
        <dbReference type="SAM" id="Phobius"/>
    </source>
</evidence>
<feature type="transmembrane region" description="Helical" evidence="1">
    <location>
        <begin position="20"/>
        <end position="39"/>
    </location>
</feature>
<accession>A0A031K6D1</accession>
<keyword evidence="1" id="KW-1133">Transmembrane helix</keyword>
<gene>
    <name evidence="2" type="ORF">BV97_00557</name>
</gene>
<dbReference type="Proteomes" id="UP000024329">
    <property type="component" value="Unassembled WGS sequence"/>
</dbReference>
<keyword evidence="1" id="KW-0812">Transmembrane</keyword>
<reference evidence="2 3" key="1">
    <citation type="submission" date="2014-03" db="EMBL/GenBank/DDBJ databases">
        <title>Whole genome sequence of Novosphingobium resinovorum KF1.</title>
        <authorList>
            <person name="Gan H.M."/>
            <person name="Gan H.Y."/>
            <person name="Chew T.H."/>
            <person name="Savka M.A."/>
        </authorList>
    </citation>
    <scope>NUCLEOTIDE SEQUENCE [LARGE SCALE GENOMIC DNA]</scope>
    <source>
        <strain evidence="2 3">KF1</strain>
    </source>
</reference>
<dbReference type="EMBL" id="JFYZ01000001">
    <property type="protein sequence ID" value="EZP84795.1"/>
    <property type="molecule type" value="Genomic_DNA"/>
</dbReference>
<name>A0A031K6D1_9SPHN</name>
<sequence length="221" mass="23653">MIARLAAGLAGRLRRDQRGVSFMEFALILPIIVTMGFYGTELAWMAMINMQIAQIASSVADNASRLGQTDNSAVTPTVKEADVASVMSGALVQGSYFNFAANGRIILSSLEYDTATKRQYIHWQRCQGSLKVKSQYGVAKAGLTGATLAGMGNPTITAVSGSAVMYVEVNYTYQPLFGTWFVGQPNFRREAAYIIRDDRSLGASSGDGISDATTTTKASCS</sequence>
<dbReference type="STRING" id="158500.BES08_02845"/>
<dbReference type="RefSeq" id="WP_036522817.1">
    <property type="nucleotide sequence ID" value="NZ_JFYZ01000001.1"/>
</dbReference>
<protein>
    <submittedName>
        <fullName evidence="2">TadE-like protein</fullName>
    </submittedName>
</protein>
<keyword evidence="1" id="KW-0472">Membrane</keyword>
<organism evidence="2 3">
    <name type="scientific">Novosphingobium resinovorum</name>
    <dbReference type="NCBI Taxonomy" id="158500"/>
    <lineage>
        <taxon>Bacteria</taxon>
        <taxon>Pseudomonadati</taxon>
        <taxon>Pseudomonadota</taxon>
        <taxon>Alphaproteobacteria</taxon>
        <taxon>Sphingomonadales</taxon>
        <taxon>Sphingomonadaceae</taxon>
        <taxon>Novosphingobium</taxon>
    </lineage>
</organism>
<dbReference type="eggNOG" id="COG4961">
    <property type="taxonomic scope" value="Bacteria"/>
</dbReference>
<evidence type="ECO:0000313" key="2">
    <source>
        <dbReference type="EMBL" id="EZP84795.1"/>
    </source>
</evidence>
<comment type="caution">
    <text evidence="2">The sequence shown here is derived from an EMBL/GenBank/DDBJ whole genome shotgun (WGS) entry which is preliminary data.</text>
</comment>
<dbReference type="AlphaFoldDB" id="A0A031K6D1"/>
<proteinExistence type="predicted"/>
<dbReference type="PATRIC" id="fig|158500.4.peg.574"/>
<evidence type="ECO:0000313" key="3">
    <source>
        <dbReference type="Proteomes" id="UP000024329"/>
    </source>
</evidence>